<evidence type="ECO:0000259" key="5">
    <source>
        <dbReference type="PROSITE" id="PS50893"/>
    </source>
</evidence>
<dbReference type="PROSITE" id="PS00211">
    <property type="entry name" value="ABC_TRANSPORTER_1"/>
    <property type="match status" value="1"/>
</dbReference>
<dbReference type="InterPro" id="IPR050611">
    <property type="entry name" value="ABCF"/>
</dbReference>
<sequence>MSSFLTLSGISAATPDGRPLFHDLTLSLGAERVGLVGRNGSGKSTLLGIAAGDAEPLSGTVHRTGTAGRLLQRWRGEDTIAEALGVADPLAILNRIEAGDGTDADLDDADWTLPAAIESGLVRVGLAGLDLHRRMESLSGGEQTRIGLARLVLERPDLLLLDEPTNNLDSIGREAIEQLIESWRGGVLVASHDRALLEHMDRIVELNSTGVRIVGGGWSAFAAAREAQRALAETERERSQAALRSTLDAAQASREAKQRRDSRGRAFAARGSEPRILLGAQAERAQNSGGQARRLADRQVEEATRTLELARARVEILTPLTIEVPATGLPPHTEVLALEEVEAEVGDRQFGPWTFALHGPERVAITGPNGAGKSTLLRLAMGELVPSKGTVRRASQRVAMLDQHLRLLDPQDTILGNLRRLHPLLDEEAAHAACARFAFRSRDNQRIVGTLSGGERLRAALAVVLSAPQSPWLLILDEPTNHMDIESTEVLEAALQAFDGALLVVSHDARFREAVGAMRTLTIGDDRVAGTR</sequence>
<keyword evidence="1" id="KW-0677">Repeat</keyword>
<dbReference type="RefSeq" id="WP_283406680.1">
    <property type="nucleotide sequence ID" value="NZ_FXUI01000009.1"/>
</dbReference>
<dbReference type="InterPro" id="IPR003593">
    <property type="entry name" value="AAA+_ATPase"/>
</dbReference>
<proteinExistence type="predicted"/>
<protein>
    <submittedName>
        <fullName evidence="6">ATPase components of ABC transporters with duplicated ATPase domains</fullName>
    </submittedName>
</protein>
<dbReference type="Gene3D" id="3.40.50.300">
    <property type="entry name" value="P-loop containing nucleotide triphosphate hydrolases"/>
    <property type="match status" value="2"/>
</dbReference>
<evidence type="ECO:0000313" key="7">
    <source>
        <dbReference type="Proteomes" id="UP001157910"/>
    </source>
</evidence>
<dbReference type="EMBL" id="FXUI01000009">
    <property type="protein sequence ID" value="SMP76057.1"/>
    <property type="molecule type" value="Genomic_DNA"/>
</dbReference>
<dbReference type="Pfam" id="PF00005">
    <property type="entry name" value="ABC_tran"/>
    <property type="match status" value="2"/>
</dbReference>
<feature type="compositionally biased region" description="Basic and acidic residues" evidence="4">
    <location>
        <begin position="254"/>
        <end position="264"/>
    </location>
</feature>
<keyword evidence="2" id="KW-0547">Nucleotide-binding</keyword>
<evidence type="ECO:0000256" key="3">
    <source>
        <dbReference type="ARBA" id="ARBA00022840"/>
    </source>
</evidence>
<keyword evidence="3" id="KW-0067">ATP-binding</keyword>
<feature type="region of interest" description="Disordered" evidence="4">
    <location>
        <begin position="248"/>
        <end position="267"/>
    </location>
</feature>
<comment type="caution">
    <text evidence="6">The sequence shown here is derived from an EMBL/GenBank/DDBJ whole genome shotgun (WGS) entry which is preliminary data.</text>
</comment>
<dbReference type="PROSITE" id="PS50893">
    <property type="entry name" value="ABC_TRANSPORTER_2"/>
    <property type="match status" value="1"/>
</dbReference>
<evidence type="ECO:0000313" key="6">
    <source>
        <dbReference type="EMBL" id="SMP76057.1"/>
    </source>
</evidence>
<evidence type="ECO:0000256" key="1">
    <source>
        <dbReference type="ARBA" id="ARBA00022737"/>
    </source>
</evidence>
<reference evidence="6 7" key="1">
    <citation type="submission" date="2017-05" db="EMBL/GenBank/DDBJ databases">
        <authorList>
            <person name="Varghese N."/>
            <person name="Submissions S."/>
        </authorList>
    </citation>
    <scope>NUCLEOTIDE SEQUENCE [LARGE SCALE GENOMIC DNA]</scope>
    <source>
        <strain evidence="6 7">SM16</strain>
    </source>
</reference>
<dbReference type="InterPro" id="IPR027417">
    <property type="entry name" value="P-loop_NTPase"/>
</dbReference>
<dbReference type="InterPro" id="IPR017871">
    <property type="entry name" value="ABC_transporter-like_CS"/>
</dbReference>
<keyword evidence="7" id="KW-1185">Reference proteome</keyword>
<dbReference type="Proteomes" id="UP001157910">
    <property type="component" value="Unassembled WGS sequence"/>
</dbReference>
<dbReference type="InterPro" id="IPR003439">
    <property type="entry name" value="ABC_transporter-like_ATP-bd"/>
</dbReference>
<dbReference type="PANTHER" id="PTHR19211">
    <property type="entry name" value="ATP-BINDING TRANSPORT PROTEIN-RELATED"/>
    <property type="match status" value="1"/>
</dbReference>
<evidence type="ECO:0000256" key="2">
    <source>
        <dbReference type="ARBA" id="ARBA00022741"/>
    </source>
</evidence>
<dbReference type="SUPFAM" id="SSF52540">
    <property type="entry name" value="P-loop containing nucleoside triphosphate hydrolases"/>
    <property type="match status" value="2"/>
</dbReference>
<dbReference type="PANTHER" id="PTHR19211:SF6">
    <property type="entry name" value="BLL7188 PROTEIN"/>
    <property type="match status" value="1"/>
</dbReference>
<feature type="domain" description="ABC transporter" evidence="5">
    <location>
        <begin position="5"/>
        <end position="233"/>
    </location>
</feature>
<dbReference type="CDD" id="cd03221">
    <property type="entry name" value="ABCF_EF-3"/>
    <property type="match status" value="2"/>
</dbReference>
<gene>
    <name evidence="6" type="ORF">SAMN06296065_10944</name>
</gene>
<dbReference type="SMART" id="SM00382">
    <property type="entry name" value="AAA"/>
    <property type="match status" value="2"/>
</dbReference>
<evidence type="ECO:0000256" key="4">
    <source>
        <dbReference type="SAM" id="MobiDB-lite"/>
    </source>
</evidence>
<organism evidence="6 7">
    <name type="scientific">Novosphingobium panipatense</name>
    <dbReference type="NCBI Taxonomy" id="428991"/>
    <lineage>
        <taxon>Bacteria</taxon>
        <taxon>Pseudomonadati</taxon>
        <taxon>Pseudomonadota</taxon>
        <taxon>Alphaproteobacteria</taxon>
        <taxon>Sphingomonadales</taxon>
        <taxon>Sphingomonadaceae</taxon>
        <taxon>Novosphingobium</taxon>
    </lineage>
</organism>
<name>A0ABY1QN84_9SPHN</name>
<accession>A0ABY1QN84</accession>